<dbReference type="Pfam" id="PF12657">
    <property type="entry name" value="TFIIIC_delta"/>
    <property type="match status" value="1"/>
</dbReference>
<proteinExistence type="predicted"/>
<dbReference type="EMBL" id="KV454542">
    <property type="protein sequence ID" value="ODV66515.1"/>
    <property type="molecule type" value="Genomic_DNA"/>
</dbReference>
<dbReference type="GeneID" id="30994323"/>
<name>A0A1E4RHD2_9ASCO</name>
<evidence type="ECO:0000259" key="2">
    <source>
        <dbReference type="Pfam" id="PF12660"/>
    </source>
</evidence>
<reference evidence="4" key="1">
    <citation type="submission" date="2016-05" db="EMBL/GenBank/DDBJ databases">
        <title>Comparative genomics of biotechnologically important yeasts.</title>
        <authorList>
            <consortium name="DOE Joint Genome Institute"/>
            <person name="Riley R."/>
            <person name="Haridas S."/>
            <person name="Wolfe K.H."/>
            <person name="Lopes M.R."/>
            <person name="Hittinger C.T."/>
            <person name="Goker M."/>
            <person name="Salamov A."/>
            <person name="Wisecaver J."/>
            <person name="Long T.M."/>
            <person name="Aerts A.L."/>
            <person name="Barry K."/>
            <person name="Choi C."/>
            <person name="Clum A."/>
            <person name="Coughlan A.Y."/>
            <person name="Deshpande S."/>
            <person name="Douglass A.P."/>
            <person name="Hanson S.J."/>
            <person name="Klenk H.-P."/>
            <person name="Labutti K."/>
            <person name="Lapidus A."/>
            <person name="Lindquist E."/>
            <person name="Lipzen A."/>
            <person name="Meier-Kolthoff J.P."/>
            <person name="Ohm R.A."/>
            <person name="Otillar R.P."/>
            <person name="Pangilinan J."/>
            <person name="Peng Y."/>
            <person name="Rokas A."/>
            <person name="Rosa C.A."/>
            <person name="Scheuner C."/>
            <person name="Sibirny A.A."/>
            <person name="Slot J.C."/>
            <person name="Stielow J.B."/>
            <person name="Sun H."/>
            <person name="Kurtzman C.P."/>
            <person name="Blackwell M."/>
            <person name="Grigoriev I.V."/>
            <person name="Jeffries T.W."/>
        </authorList>
    </citation>
    <scope>NUCLEOTIDE SEQUENCE [LARGE SCALE GENOMIC DNA]</scope>
    <source>
        <strain evidence="4">NRRL Y-1933</strain>
    </source>
</reference>
<gene>
    <name evidence="3" type="ORF">HYPBUDRAFT_140975</name>
</gene>
<feature type="domain" description="Transcription factor IIIC putative zinc-finger" evidence="2">
    <location>
        <begin position="703"/>
        <end position="766"/>
    </location>
</feature>
<evidence type="ECO:0000259" key="1">
    <source>
        <dbReference type="Pfam" id="PF12657"/>
    </source>
</evidence>
<dbReference type="Proteomes" id="UP000095085">
    <property type="component" value="Unassembled WGS sequence"/>
</dbReference>
<feature type="domain" description="Transcription factor IIIC 90kDa subunit N-terminal" evidence="1">
    <location>
        <begin position="23"/>
        <end position="474"/>
    </location>
</feature>
<protein>
    <recommendedName>
        <fullName evidence="5">Transcription factor IIIC 90kDa subunit N-terminal domain-containing protein</fullName>
    </recommendedName>
</protein>
<evidence type="ECO:0000313" key="4">
    <source>
        <dbReference type="Proteomes" id="UP000095085"/>
    </source>
</evidence>
<evidence type="ECO:0008006" key="5">
    <source>
        <dbReference type="Google" id="ProtNLM"/>
    </source>
</evidence>
<accession>A0A1E4RHD2</accession>
<keyword evidence="4" id="KW-1185">Reference proteome</keyword>
<dbReference type="InterPro" id="IPR024764">
    <property type="entry name" value="TFIIIC_Znf"/>
</dbReference>
<organism evidence="3 4">
    <name type="scientific">Hyphopichia burtonii NRRL Y-1933</name>
    <dbReference type="NCBI Taxonomy" id="984485"/>
    <lineage>
        <taxon>Eukaryota</taxon>
        <taxon>Fungi</taxon>
        <taxon>Dikarya</taxon>
        <taxon>Ascomycota</taxon>
        <taxon>Saccharomycotina</taxon>
        <taxon>Pichiomycetes</taxon>
        <taxon>Debaryomycetaceae</taxon>
        <taxon>Hyphopichia</taxon>
    </lineage>
</organism>
<dbReference type="InterPro" id="IPR024761">
    <property type="entry name" value="TFIIIC_delta_N"/>
</dbReference>
<dbReference type="STRING" id="984485.A0A1E4RHD2"/>
<dbReference type="OrthoDB" id="6021743at2759"/>
<evidence type="ECO:0000313" key="3">
    <source>
        <dbReference type="EMBL" id="ODV66515.1"/>
    </source>
</evidence>
<dbReference type="RefSeq" id="XP_020075582.1">
    <property type="nucleotide sequence ID" value="XM_020219773.1"/>
</dbReference>
<sequence length="771" mass="88189">MIKSIPLRRASPAASLNDPVQTSENLQIAINNGSQLTILDPKLPSIHKTLTLPAPGKDPILDPSDLFDISSTLWLEQLESFGIRSLSNLLVETCDQTYHLSRIFEPQIISHKWSPLNPLTKDCYLGILLNTSELFILERQTLDLINYRPAFKIFNNLLDQLYLSRDKIAADGKIKVNNEQYSSLMIESFEFSQVMISEGEAIPLLSIGTGSNEISIHQLNKSFTKLLTIENQPSKIVKQVWSKWKKSNSNNFTSFLSFIYADNRVTTAKLFFDISTSEISIGRLSKVSPNKSRFEVHELAYTENDQLIVISSTSMRIFQLSKENEMVIDHKLQHRSRVSNVLQFNKYETLTVDLAYENGKFERVEITNKVGKFSSNSTLSPKLFQALVNREMYRYEILKSKAGGDENGEASSDQPPNLAQKPFLNDSVSLRYYNAGTKLMESNGMIVTVGRIIPQNVLNYVISSQLEYSVNFTPIKDIYPDYDSKDSLIYSTSTNKMNSFWFNYYKRIPIIPTFTNERNVVSDIDEFLSKIQSLKMEVFGSLNEKTINIKDSVKGTTFQQFLFSNFTANAEVSDFQKAYNFNIIILKSLFFLSSKQINNEEINKMIHILKEEQLKIEMAIVDFMIGLVLKYFTNLKEQLLTEVDKFLIISYVLHLQSQGVSVKNIESIPEKAELLVKTDFFEEEFEVSKNDIIADDERILKVVTSKSGHKWSRCSLSLYPLLELNNQMDEMKKFNYTVKQTNTGSNESIINNLLSSLNFCIYTGNKTYNVN</sequence>
<dbReference type="Pfam" id="PF12660">
    <property type="entry name" value="zf-TFIIIC"/>
    <property type="match status" value="1"/>
</dbReference>
<dbReference type="AlphaFoldDB" id="A0A1E4RHD2"/>